<evidence type="ECO:0000313" key="3">
    <source>
        <dbReference type="EMBL" id="GIN97676.1"/>
    </source>
</evidence>
<evidence type="ECO:0000313" key="5">
    <source>
        <dbReference type="Proteomes" id="UP000287296"/>
    </source>
</evidence>
<dbReference type="InterPro" id="IPR011008">
    <property type="entry name" value="Dimeric_a/b-barrel"/>
</dbReference>
<dbReference type="Proteomes" id="UP000287296">
    <property type="component" value="Unassembled WGS sequence"/>
</dbReference>
<comment type="caution">
    <text evidence="4">The sequence shown here is derived from an EMBL/GenBank/DDBJ whole genome shotgun (WGS) entry which is preliminary data.</text>
</comment>
<dbReference type="SUPFAM" id="SSF54909">
    <property type="entry name" value="Dimeric alpha+beta barrel"/>
    <property type="match status" value="1"/>
</dbReference>
<dbReference type="EMBL" id="QYTW02000002">
    <property type="protein sequence ID" value="RST61036.1"/>
    <property type="molecule type" value="Genomic_DNA"/>
</dbReference>
<evidence type="ECO:0000256" key="1">
    <source>
        <dbReference type="ARBA" id="ARBA00007689"/>
    </source>
</evidence>
<evidence type="ECO:0000313" key="6">
    <source>
        <dbReference type="Proteomes" id="UP000680670"/>
    </source>
</evidence>
<dbReference type="PANTHER" id="PTHR37828">
    <property type="entry name" value="GSR2449 PROTEIN"/>
    <property type="match status" value="1"/>
</dbReference>
<dbReference type="InterPro" id="IPR005545">
    <property type="entry name" value="YCII"/>
</dbReference>
<accession>A0A429XC51</accession>
<dbReference type="AlphaFoldDB" id="A0A429XC51"/>
<dbReference type="PANTHER" id="PTHR37828:SF1">
    <property type="entry name" value="YCII-RELATED DOMAIN-CONTAINING PROTEIN"/>
    <property type="match status" value="1"/>
</dbReference>
<proteinExistence type="inferred from homology"/>
<name>A0A429XC51_SIMTE</name>
<reference evidence="3 6" key="2">
    <citation type="submission" date="2021-03" db="EMBL/GenBank/DDBJ databases">
        <title>Antimicrobial resistance genes in bacteria isolated from Japanese honey, and their potential for conferring macrolide and lincosamide resistance in the American foulbrood pathogen Paenibacillus larvae.</title>
        <authorList>
            <person name="Okamoto M."/>
            <person name="Kumagai M."/>
            <person name="Kanamori H."/>
            <person name="Takamatsu D."/>
        </authorList>
    </citation>
    <scope>NUCLEOTIDE SEQUENCE [LARGE SCALE GENOMIC DNA]</scope>
    <source>
        <strain evidence="3 6">J6TS1</strain>
    </source>
</reference>
<dbReference type="EMBL" id="BORJ01000010">
    <property type="protein sequence ID" value="GIN97676.1"/>
    <property type="molecule type" value="Genomic_DNA"/>
</dbReference>
<dbReference type="RefSeq" id="WP_120114781.1">
    <property type="nucleotide sequence ID" value="NZ_BORJ01000010.1"/>
</dbReference>
<organism evidence="4 5">
    <name type="scientific">Siminovitchia terrae</name>
    <name type="common">Bacillus terrae</name>
    <dbReference type="NCBI Taxonomy" id="1914933"/>
    <lineage>
        <taxon>Bacteria</taxon>
        <taxon>Bacillati</taxon>
        <taxon>Bacillota</taxon>
        <taxon>Bacilli</taxon>
        <taxon>Bacillales</taxon>
        <taxon>Bacillaceae</taxon>
        <taxon>Siminovitchia</taxon>
    </lineage>
</organism>
<protein>
    <recommendedName>
        <fullName evidence="2">YCII-related domain-containing protein</fullName>
    </recommendedName>
</protein>
<sequence length="92" mass="10502">MAYFVATLHMLDPERNKDVLPRHIQYLDKLDKEGKIFARGPFGDGSGGLVVYIADSLEEATVLAENDPHVVEKVRRLELKEWKLLKQIVAKQ</sequence>
<reference evidence="4 5" key="1">
    <citation type="submission" date="2018-12" db="EMBL/GenBank/DDBJ databases">
        <authorList>
            <person name="Sun L."/>
            <person name="Chen Z."/>
        </authorList>
    </citation>
    <scope>NUCLEOTIDE SEQUENCE [LARGE SCALE GENOMIC DNA]</scope>
    <source>
        <strain evidence="4 5">LMG 29736</strain>
    </source>
</reference>
<dbReference type="Gene3D" id="3.30.70.1060">
    <property type="entry name" value="Dimeric alpha+beta barrel"/>
    <property type="match status" value="1"/>
</dbReference>
<evidence type="ECO:0000313" key="4">
    <source>
        <dbReference type="EMBL" id="RST61036.1"/>
    </source>
</evidence>
<keyword evidence="6" id="KW-1185">Reference proteome</keyword>
<evidence type="ECO:0000259" key="2">
    <source>
        <dbReference type="Pfam" id="PF03795"/>
    </source>
</evidence>
<feature type="domain" description="YCII-related" evidence="2">
    <location>
        <begin position="14"/>
        <end position="83"/>
    </location>
</feature>
<gene>
    <name evidence="3" type="primary">yjpA</name>
    <name evidence="4" type="ORF">D5F11_002990</name>
    <name evidence="3" type="ORF">J6TS1_35460</name>
</gene>
<comment type="similarity">
    <text evidence="1">Belongs to the YciI family.</text>
</comment>
<dbReference type="Pfam" id="PF03795">
    <property type="entry name" value="YCII"/>
    <property type="match status" value="1"/>
</dbReference>
<dbReference type="OrthoDB" id="162319at2"/>
<dbReference type="Proteomes" id="UP000680670">
    <property type="component" value="Unassembled WGS sequence"/>
</dbReference>